<accession>A0A6A6EHU0</accession>
<protein>
    <submittedName>
        <fullName evidence="5">Alpha/beta-hydrolase</fullName>
    </submittedName>
</protein>
<proteinExistence type="inferred from homology"/>
<dbReference type="Proteomes" id="UP000800200">
    <property type="component" value="Unassembled WGS sequence"/>
</dbReference>
<dbReference type="PIRSF" id="PIRSF001112">
    <property type="entry name" value="Epoxide_hydrolase"/>
    <property type="match status" value="1"/>
</dbReference>
<dbReference type="PRINTS" id="PR00412">
    <property type="entry name" value="EPOXHYDRLASE"/>
</dbReference>
<organism evidence="5 6">
    <name type="scientific">Zopfia rhizophila CBS 207.26</name>
    <dbReference type="NCBI Taxonomy" id="1314779"/>
    <lineage>
        <taxon>Eukaryota</taxon>
        <taxon>Fungi</taxon>
        <taxon>Dikarya</taxon>
        <taxon>Ascomycota</taxon>
        <taxon>Pezizomycotina</taxon>
        <taxon>Dothideomycetes</taxon>
        <taxon>Dothideomycetes incertae sedis</taxon>
        <taxon>Zopfiaceae</taxon>
        <taxon>Zopfia</taxon>
    </lineage>
</organism>
<feature type="domain" description="Epoxide hydrolase N-terminal" evidence="4">
    <location>
        <begin position="15"/>
        <end position="113"/>
    </location>
</feature>
<dbReference type="GO" id="GO:0004301">
    <property type="term" value="F:epoxide hydrolase activity"/>
    <property type="evidence" value="ECO:0007669"/>
    <property type="project" value="TreeGrafter"/>
</dbReference>
<sequence length="342" mass="38868">MFTEQLSRSTPASEHKLQRKLSVADFPHELDADDQWPYGAPLADVKRLANHWQNSFNWKKAEEELNAFSSFRSKISVDDFGDVDIHFVHQISSNKDAIPLLFCHGWPGSFIEVTKLLPLQGPTDKLPAFHIVAPSLPNFGFSQKIIKPGFALTQYVEARHSLTFSLGYDKYVTQGGDWGFYITRSMGLLYRSHVLTSYISMIRASQPSLTSNPLLAFKHTLTPYSSTEKAGLERSKLEWTDDEILAWVSIYWFFTAGPNAHIRTYYEAVHNPTDLIPRRDRTSKWIPKELSVVPRVWGKTLGPVVYESENKKGGHFAAWEHPDVIAGDLQRMFGKGDLVIIL</sequence>
<dbReference type="GO" id="GO:0097176">
    <property type="term" value="P:epoxide metabolic process"/>
    <property type="evidence" value="ECO:0007669"/>
    <property type="project" value="TreeGrafter"/>
</dbReference>
<dbReference type="InterPro" id="IPR000639">
    <property type="entry name" value="Epox_hydrolase-like"/>
</dbReference>
<evidence type="ECO:0000256" key="2">
    <source>
        <dbReference type="ARBA" id="ARBA00022797"/>
    </source>
</evidence>
<keyword evidence="3 5" id="KW-0378">Hydrolase</keyword>
<keyword evidence="6" id="KW-1185">Reference proteome</keyword>
<dbReference type="Gene3D" id="3.40.50.1820">
    <property type="entry name" value="alpha/beta hydrolase"/>
    <property type="match status" value="2"/>
</dbReference>
<dbReference type="InterPro" id="IPR010497">
    <property type="entry name" value="Epoxide_hydro_N"/>
</dbReference>
<evidence type="ECO:0000313" key="5">
    <source>
        <dbReference type="EMBL" id="KAF2189680.1"/>
    </source>
</evidence>
<evidence type="ECO:0000259" key="4">
    <source>
        <dbReference type="Pfam" id="PF06441"/>
    </source>
</evidence>
<dbReference type="SUPFAM" id="SSF53474">
    <property type="entry name" value="alpha/beta-Hydrolases"/>
    <property type="match status" value="1"/>
</dbReference>
<comment type="similarity">
    <text evidence="1">Belongs to the peptidase S33 family.</text>
</comment>
<name>A0A6A6EHU0_9PEZI</name>
<evidence type="ECO:0000256" key="1">
    <source>
        <dbReference type="ARBA" id="ARBA00010088"/>
    </source>
</evidence>
<gene>
    <name evidence="5" type="ORF">K469DRAFT_723609</name>
</gene>
<dbReference type="OrthoDB" id="7130006at2759"/>
<dbReference type="InterPro" id="IPR029058">
    <property type="entry name" value="AB_hydrolase_fold"/>
</dbReference>
<dbReference type="Pfam" id="PF06441">
    <property type="entry name" value="EHN"/>
    <property type="match status" value="1"/>
</dbReference>
<dbReference type="AlphaFoldDB" id="A0A6A6EHU0"/>
<evidence type="ECO:0000256" key="3">
    <source>
        <dbReference type="ARBA" id="ARBA00022801"/>
    </source>
</evidence>
<reference evidence="5" key="1">
    <citation type="journal article" date="2020" name="Stud. Mycol.">
        <title>101 Dothideomycetes genomes: a test case for predicting lifestyles and emergence of pathogens.</title>
        <authorList>
            <person name="Haridas S."/>
            <person name="Albert R."/>
            <person name="Binder M."/>
            <person name="Bloem J."/>
            <person name="Labutti K."/>
            <person name="Salamov A."/>
            <person name="Andreopoulos B."/>
            <person name="Baker S."/>
            <person name="Barry K."/>
            <person name="Bills G."/>
            <person name="Bluhm B."/>
            <person name="Cannon C."/>
            <person name="Castanera R."/>
            <person name="Culley D."/>
            <person name="Daum C."/>
            <person name="Ezra D."/>
            <person name="Gonzalez J."/>
            <person name="Henrissat B."/>
            <person name="Kuo A."/>
            <person name="Liang C."/>
            <person name="Lipzen A."/>
            <person name="Lutzoni F."/>
            <person name="Magnuson J."/>
            <person name="Mondo S."/>
            <person name="Nolan M."/>
            <person name="Ohm R."/>
            <person name="Pangilinan J."/>
            <person name="Park H.-J."/>
            <person name="Ramirez L."/>
            <person name="Alfaro M."/>
            <person name="Sun H."/>
            <person name="Tritt A."/>
            <person name="Yoshinaga Y."/>
            <person name="Zwiers L.-H."/>
            <person name="Turgeon B."/>
            <person name="Goodwin S."/>
            <person name="Spatafora J."/>
            <person name="Crous P."/>
            <person name="Grigoriev I."/>
        </authorList>
    </citation>
    <scope>NUCLEOTIDE SEQUENCE</scope>
    <source>
        <strain evidence="5">CBS 207.26</strain>
    </source>
</reference>
<dbReference type="InterPro" id="IPR016292">
    <property type="entry name" value="Epoxide_hydrolase"/>
</dbReference>
<dbReference type="PANTHER" id="PTHR21661">
    <property type="entry name" value="EPOXIDE HYDROLASE 1-RELATED"/>
    <property type="match status" value="1"/>
</dbReference>
<dbReference type="PANTHER" id="PTHR21661:SF35">
    <property type="entry name" value="EPOXIDE HYDROLASE"/>
    <property type="match status" value="1"/>
</dbReference>
<keyword evidence="2" id="KW-0058">Aromatic hydrocarbons catabolism</keyword>
<evidence type="ECO:0000313" key="6">
    <source>
        <dbReference type="Proteomes" id="UP000800200"/>
    </source>
</evidence>
<dbReference type="EMBL" id="ML994620">
    <property type="protein sequence ID" value="KAF2189680.1"/>
    <property type="molecule type" value="Genomic_DNA"/>
</dbReference>